<dbReference type="AlphaFoldDB" id="A0A2M8WLV3"/>
<keyword evidence="2" id="KW-0472">Membrane</keyword>
<dbReference type="InterPro" id="IPR035948">
    <property type="entry name" value="YwqG-like_sf"/>
</dbReference>
<dbReference type="EMBL" id="PGTY01000001">
    <property type="protein sequence ID" value="PJI91907.1"/>
    <property type="molecule type" value="Genomic_DNA"/>
</dbReference>
<reference evidence="3 4" key="1">
    <citation type="submission" date="2017-11" db="EMBL/GenBank/DDBJ databases">
        <title>Genomic Encyclopedia of Archaeal and Bacterial Type Strains, Phase II (KMG-II): From Individual Species to Whole Genera.</title>
        <authorList>
            <person name="Goeker M."/>
        </authorList>
    </citation>
    <scope>NUCLEOTIDE SEQUENCE [LARGE SCALE GENOMIC DNA]</scope>
    <source>
        <strain evidence="3 4">DSM 29128</strain>
    </source>
</reference>
<dbReference type="SUPFAM" id="SSF103032">
    <property type="entry name" value="Hypothetical protein YwqG"/>
    <property type="match status" value="2"/>
</dbReference>
<evidence type="ECO:0000313" key="3">
    <source>
        <dbReference type="EMBL" id="PJI91907.1"/>
    </source>
</evidence>
<feature type="compositionally biased region" description="Polar residues" evidence="1">
    <location>
        <begin position="60"/>
        <end position="69"/>
    </location>
</feature>
<dbReference type="Proteomes" id="UP000228531">
    <property type="component" value="Unassembled WGS sequence"/>
</dbReference>
<protein>
    <submittedName>
        <fullName evidence="3">Uncharacterized protein DUF1963</fullName>
    </submittedName>
</protein>
<dbReference type="OrthoDB" id="8135222at2"/>
<dbReference type="PANTHER" id="PTHR36436:SF6">
    <property type="entry name" value="SLL5081 PROTEIN"/>
    <property type="match status" value="1"/>
</dbReference>
<evidence type="ECO:0000256" key="1">
    <source>
        <dbReference type="SAM" id="MobiDB-lite"/>
    </source>
</evidence>
<keyword evidence="2" id="KW-1133">Transmembrane helix</keyword>
<name>A0A2M8WLV3_9RHOB</name>
<dbReference type="Gene3D" id="2.30.320.10">
    <property type="entry name" value="YwqG-like"/>
    <property type="match status" value="2"/>
</dbReference>
<evidence type="ECO:0000256" key="2">
    <source>
        <dbReference type="SAM" id="Phobius"/>
    </source>
</evidence>
<evidence type="ECO:0000313" key="4">
    <source>
        <dbReference type="Proteomes" id="UP000228531"/>
    </source>
</evidence>
<comment type="caution">
    <text evidence="3">The sequence shown here is derived from an EMBL/GenBank/DDBJ whole genome shotgun (WGS) entry which is preliminary data.</text>
</comment>
<feature type="region of interest" description="Disordered" evidence="1">
    <location>
        <begin position="60"/>
        <end position="97"/>
    </location>
</feature>
<dbReference type="Pfam" id="PF09234">
    <property type="entry name" value="DUF1963"/>
    <property type="match status" value="1"/>
</dbReference>
<sequence length="565" mass="63401">MVFRSLKILVQVFGVLTIGLTLYAEVTQDVDLRWTALSLLAVVIAAAYALGMFQSTAQAAQSNQPSTRRPQQPSKPAAPPPEVQTRPKPRIDPLDDPAEIKDDELYIVFSRLAGFKTGEAFRANVDKIVAANGLAPLQPDDVDRLAAEIDRRDLRGKTFVRTPGVAIVRMQRFDLDVEVGGTSWLGGLPTLGDTPWPRDDLGRAMHHMAQIDLGTVPDPLLPKGMPTTGAMAFFMTTASNGPRQGKVIYLPQIGNTATEPPKDLVPIYDGPEWGYYVKGHARENAPDTFPRWPVEFVLLPLTEQNRDDDAQELMAELLPFQATEDLSPKNYHKKVPEFARAYFWDTAHRFTMSIRLARDDIIKTVAQMDKRVKQHGDVYQPALDILLHQQDAFSAFVDEVSIWAVSHEPWDRMTPADIAELERHFAQVRDIGGQTAPFKPFYQFTQGEMLTLQEAATATLVAAANESPDVYATLPMKVREDIDTKYRIASKGRWHQMFGLGSEIQTAVSDHTHHHLLLQLHSDQLAHWVWGDKGVVQFWITEDDLLAQNWDAVDMTVEGYSHEHE</sequence>
<gene>
    <name evidence="3" type="ORF">BC777_0748</name>
</gene>
<keyword evidence="4" id="KW-1185">Reference proteome</keyword>
<dbReference type="InterPro" id="IPR015315">
    <property type="entry name" value="DUF1963"/>
</dbReference>
<organism evidence="3 4">
    <name type="scientific">Yoonia maricola</name>
    <dbReference type="NCBI Taxonomy" id="420999"/>
    <lineage>
        <taxon>Bacteria</taxon>
        <taxon>Pseudomonadati</taxon>
        <taxon>Pseudomonadota</taxon>
        <taxon>Alphaproteobacteria</taxon>
        <taxon>Rhodobacterales</taxon>
        <taxon>Paracoccaceae</taxon>
        <taxon>Yoonia</taxon>
    </lineage>
</organism>
<dbReference type="PANTHER" id="PTHR36436">
    <property type="entry name" value="SLL5081 PROTEIN"/>
    <property type="match status" value="1"/>
</dbReference>
<dbReference type="RefSeq" id="WP_100366786.1">
    <property type="nucleotide sequence ID" value="NZ_PGTY01000001.1"/>
</dbReference>
<proteinExistence type="predicted"/>
<accession>A0A2M8WLV3</accession>
<keyword evidence="2" id="KW-0812">Transmembrane</keyword>
<feature type="transmembrane region" description="Helical" evidence="2">
    <location>
        <begin position="34"/>
        <end position="53"/>
    </location>
</feature>